<sequence>MTPLFATTAATVFAAPAHPPETYAAFLRTQLPRQTGNVVPYELDGERVWLKKAGTPHSIWRYRLLGLAARTLRLAALQPVPNPGGQQAIATEVRRLRTLHALGLRVPQVLAAEPEGFLMQNLATRGTLIDEMDAARDPQAILTIWQQGLQALAQVHAAGACLSQAFARNMVRCSDGVVGFLDFEEDPAAVLPLPLCQARDALHYAHSCAIYLVESGALGAGHALWADWLAHSSPAMQAALQTDLPRLHWLRLLPPSRSLGRDLQRVRAAYDLLTYGAAKSTSAGS</sequence>
<evidence type="ECO:0000313" key="2">
    <source>
        <dbReference type="Proteomes" id="UP000252174"/>
    </source>
</evidence>
<dbReference type="Proteomes" id="UP000252174">
    <property type="component" value="Unassembled WGS sequence"/>
</dbReference>
<gene>
    <name evidence="1" type="ORF">DFR45_10256</name>
</gene>
<reference evidence="1 2" key="1">
    <citation type="submission" date="2018-07" db="EMBL/GenBank/DDBJ databases">
        <title>Genomic Encyclopedia of Type Strains, Phase IV (KMG-IV): sequencing the most valuable type-strain genomes for metagenomic binning, comparative biology and taxonomic classification.</title>
        <authorList>
            <person name="Goeker M."/>
        </authorList>
    </citation>
    <scope>NUCLEOTIDE SEQUENCE [LARGE SCALE GENOMIC DNA]</scope>
    <source>
        <strain evidence="1 2">DSM 100911</strain>
    </source>
</reference>
<dbReference type="RefSeq" id="WP_114482259.1">
    <property type="nucleotide sequence ID" value="NZ_QPJU01000002.1"/>
</dbReference>
<dbReference type="SUPFAM" id="SSF56112">
    <property type="entry name" value="Protein kinase-like (PK-like)"/>
    <property type="match status" value="1"/>
</dbReference>
<dbReference type="EMBL" id="QPJU01000002">
    <property type="protein sequence ID" value="RCX10655.1"/>
    <property type="molecule type" value="Genomic_DNA"/>
</dbReference>
<dbReference type="AlphaFoldDB" id="A0A369ANK1"/>
<keyword evidence="2" id="KW-1185">Reference proteome</keyword>
<dbReference type="InterPro" id="IPR011009">
    <property type="entry name" value="Kinase-like_dom_sf"/>
</dbReference>
<protein>
    <recommendedName>
        <fullName evidence="3">tRNA A-37 threonylcarbamoyl transferase component Bud32</fullName>
    </recommendedName>
</protein>
<evidence type="ECO:0008006" key="3">
    <source>
        <dbReference type="Google" id="ProtNLM"/>
    </source>
</evidence>
<accession>A0A369ANK1</accession>
<organism evidence="1 2">
    <name type="scientific">Extensimonas vulgaris</name>
    <dbReference type="NCBI Taxonomy" id="1031594"/>
    <lineage>
        <taxon>Bacteria</taxon>
        <taxon>Pseudomonadati</taxon>
        <taxon>Pseudomonadota</taxon>
        <taxon>Betaproteobacteria</taxon>
        <taxon>Burkholderiales</taxon>
        <taxon>Comamonadaceae</taxon>
        <taxon>Extensimonas</taxon>
    </lineage>
</organism>
<evidence type="ECO:0000313" key="1">
    <source>
        <dbReference type="EMBL" id="RCX10655.1"/>
    </source>
</evidence>
<dbReference type="OrthoDB" id="8028712at2"/>
<comment type="caution">
    <text evidence="1">The sequence shown here is derived from an EMBL/GenBank/DDBJ whole genome shotgun (WGS) entry which is preliminary data.</text>
</comment>
<proteinExistence type="predicted"/>
<name>A0A369ANK1_9BURK</name>